<feature type="compositionally biased region" description="Basic and acidic residues" evidence="1">
    <location>
        <begin position="27"/>
        <end position="44"/>
    </location>
</feature>
<dbReference type="Pfam" id="PF13025">
    <property type="entry name" value="DUF3886"/>
    <property type="match status" value="1"/>
</dbReference>
<feature type="compositionally biased region" description="Basic residues" evidence="1">
    <location>
        <begin position="45"/>
        <end position="54"/>
    </location>
</feature>
<dbReference type="EMBL" id="AVPE01000007">
    <property type="protein sequence ID" value="KGX92242.1"/>
    <property type="molecule type" value="Genomic_DNA"/>
</dbReference>
<gene>
    <name evidence="2" type="ORF">N781_18280</name>
</gene>
<comment type="caution">
    <text evidence="2">The sequence shown here is derived from an EMBL/GenBank/DDBJ whole genome shotgun (WGS) entry which is preliminary data.</text>
</comment>
<dbReference type="STRING" id="1385510.GCA_000425205_00832"/>
<sequence length="74" mass="9017">MAKKKKEEYGTLKDSLNEDLLKQLQSKKADLKQQAEQREEEEKQRRIKEKKRREANKSFEELLDESNMDWSKFK</sequence>
<accession>A0A0A5I8S8</accession>
<evidence type="ECO:0000313" key="3">
    <source>
        <dbReference type="Proteomes" id="UP000030528"/>
    </source>
</evidence>
<organism evidence="2 3">
    <name type="scientific">Pontibacillus halophilus JSM 076056 = DSM 19796</name>
    <dbReference type="NCBI Taxonomy" id="1385510"/>
    <lineage>
        <taxon>Bacteria</taxon>
        <taxon>Bacillati</taxon>
        <taxon>Bacillota</taxon>
        <taxon>Bacilli</taxon>
        <taxon>Bacillales</taxon>
        <taxon>Bacillaceae</taxon>
        <taxon>Pontibacillus</taxon>
    </lineage>
</organism>
<dbReference type="RefSeq" id="WP_026799597.1">
    <property type="nucleotide sequence ID" value="NZ_AULI01000002.1"/>
</dbReference>
<keyword evidence="3" id="KW-1185">Reference proteome</keyword>
<name>A0A0A5I8S8_9BACI</name>
<dbReference type="AlphaFoldDB" id="A0A0A5I8S8"/>
<evidence type="ECO:0000256" key="1">
    <source>
        <dbReference type="SAM" id="MobiDB-lite"/>
    </source>
</evidence>
<reference evidence="2 3" key="1">
    <citation type="submission" date="2013-08" db="EMBL/GenBank/DDBJ databases">
        <authorList>
            <person name="Huang J."/>
            <person name="Wang G."/>
        </authorList>
    </citation>
    <scope>NUCLEOTIDE SEQUENCE [LARGE SCALE GENOMIC DNA]</scope>
    <source>
        <strain evidence="2 3">JSM 076056</strain>
    </source>
</reference>
<evidence type="ECO:0008006" key="4">
    <source>
        <dbReference type="Google" id="ProtNLM"/>
    </source>
</evidence>
<dbReference type="OrthoDB" id="2885670at2"/>
<feature type="region of interest" description="Disordered" evidence="1">
    <location>
        <begin position="27"/>
        <end position="74"/>
    </location>
</feature>
<dbReference type="InterPro" id="IPR024980">
    <property type="entry name" value="DUF3886"/>
</dbReference>
<proteinExistence type="predicted"/>
<dbReference type="eggNOG" id="ENOG5033AKY">
    <property type="taxonomic scope" value="Bacteria"/>
</dbReference>
<dbReference type="Proteomes" id="UP000030528">
    <property type="component" value="Unassembled WGS sequence"/>
</dbReference>
<evidence type="ECO:0000313" key="2">
    <source>
        <dbReference type="EMBL" id="KGX92242.1"/>
    </source>
</evidence>
<protein>
    <recommendedName>
        <fullName evidence="4">Sulfurtransferase</fullName>
    </recommendedName>
</protein>